<evidence type="ECO:0000313" key="2">
    <source>
        <dbReference type="Proteomes" id="UP000008631"/>
    </source>
</evidence>
<dbReference type="InParanoid" id="E8QYG2"/>
<dbReference type="PANTHER" id="PTHR34801">
    <property type="entry name" value="EXPRESSED PROTEIN"/>
    <property type="match status" value="1"/>
</dbReference>
<dbReference type="STRING" id="575540.Isop_3588"/>
<dbReference type="HOGENOM" id="CLU_105603_1_0_0"/>
<dbReference type="PANTHER" id="PTHR34801:SF6">
    <property type="entry name" value="SLL1620 PROTEIN"/>
    <property type="match status" value="1"/>
</dbReference>
<accession>E8QYG2</accession>
<dbReference type="Pfam" id="PF07386">
    <property type="entry name" value="DUF1499"/>
    <property type="match status" value="1"/>
</dbReference>
<dbReference type="AlphaFoldDB" id="E8QYG2"/>
<dbReference type="OrthoDB" id="9793534at2"/>
<dbReference type="RefSeq" id="WP_013566433.1">
    <property type="nucleotide sequence ID" value="NC_014962.1"/>
</dbReference>
<proteinExistence type="predicted"/>
<dbReference type="InterPro" id="IPR010865">
    <property type="entry name" value="DUF1499"/>
</dbReference>
<gene>
    <name evidence="1" type="ordered locus">Isop_3588</name>
</gene>
<dbReference type="Proteomes" id="UP000008631">
    <property type="component" value="Chromosome"/>
</dbReference>
<name>E8QYG2_ISOPI</name>
<evidence type="ECO:0000313" key="1">
    <source>
        <dbReference type="EMBL" id="ADV64145.1"/>
    </source>
</evidence>
<organism evidence="1 2">
    <name type="scientific">Isosphaera pallida (strain ATCC 43644 / DSM 9630 / IS1B)</name>
    <dbReference type="NCBI Taxonomy" id="575540"/>
    <lineage>
        <taxon>Bacteria</taxon>
        <taxon>Pseudomonadati</taxon>
        <taxon>Planctomycetota</taxon>
        <taxon>Planctomycetia</taxon>
        <taxon>Isosphaerales</taxon>
        <taxon>Isosphaeraceae</taxon>
        <taxon>Isosphaera</taxon>
    </lineage>
</organism>
<dbReference type="EMBL" id="CP002353">
    <property type="protein sequence ID" value="ADV64145.1"/>
    <property type="molecule type" value="Genomic_DNA"/>
</dbReference>
<protein>
    <recommendedName>
        <fullName evidence="3">DUF1499 domain-containing protein</fullName>
    </recommendedName>
</protein>
<dbReference type="eggNOG" id="COG4446">
    <property type="taxonomic scope" value="Bacteria"/>
</dbReference>
<sequence length="162" mass="17783">MTRFARRWLIGLGITAAVPILGLAGLSIRSRFVQPATSEPPPPGGRLAPCPESPNCVCSQDDPTDPVHFIEPLRWDGPPEEGLERLKTAAAQRFSGTVAAEEPGRYVRMECLTQLFWFVDDLEFLADPAHGVIHVRSASRVGRSDLGVNRARVETLRDALNK</sequence>
<keyword evidence="2" id="KW-1185">Reference proteome</keyword>
<evidence type="ECO:0008006" key="3">
    <source>
        <dbReference type="Google" id="ProtNLM"/>
    </source>
</evidence>
<reference evidence="1 2" key="2">
    <citation type="journal article" date="2011" name="Stand. Genomic Sci.">
        <title>Complete genome sequence of Isosphaera pallida type strain (IS1B).</title>
        <authorList>
            <consortium name="US DOE Joint Genome Institute (JGI-PGF)"/>
            <person name="Goker M."/>
            <person name="Cleland D."/>
            <person name="Saunders E."/>
            <person name="Lapidus A."/>
            <person name="Nolan M."/>
            <person name="Lucas S."/>
            <person name="Hammon N."/>
            <person name="Deshpande S."/>
            <person name="Cheng J.F."/>
            <person name="Tapia R."/>
            <person name="Han C."/>
            <person name="Goodwin L."/>
            <person name="Pitluck S."/>
            <person name="Liolios K."/>
            <person name="Pagani I."/>
            <person name="Ivanova N."/>
            <person name="Mavromatis K."/>
            <person name="Pati A."/>
            <person name="Chen A."/>
            <person name="Palaniappan K."/>
            <person name="Land M."/>
            <person name="Hauser L."/>
            <person name="Chang Y.J."/>
            <person name="Jeffries C.D."/>
            <person name="Detter J.C."/>
            <person name="Beck B."/>
            <person name="Woyke T."/>
            <person name="Bristow J."/>
            <person name="Eisen J.A."/>
            <person name="Markowitz V."/>
            <person name="Hugenholtz P."/>
            <person name="Kyrpides N.C."/>
            <person name="Klenk H.P."/>
        </authorList>
    </citation>
    <scope>NUCLEOTIDE SEQUENCE [LARGE SCALE GENOMIC DNA]</scope>
    <source>
        <strain evidence="2">ATCC 43644 / DSM 9630 / IS1B</strain>
    </source>
</reference>
<dbReference type="KEGG" id="ipa:Isop_3588"/>
<reference key="1">
    <citation type="submission" date="2010-11" db="EMBL/GenBank/DDBJ databases">
        <title>The complete sequence of chromosome of Isophaera pallida ATCC 43644.</title>
        <authorList>
            <consortium name="US DOE Joint Genome Institute (JGI-PGF)"/>
            <person name="Lucas S."/>
            <person name="Copeland A."/>
            <person name="Lapidus A."/>
            <person name="Bruce D."/>
            <person name="Goodwin L."/>
            <person name="Pitluck S."/>
            <person name="Kyrpides N."/>
            <person name="Mavromatis K."/>
            <person name="Pagani I."/>
            <person name="Ivanova N."/>
            <person name="Saunders E."/>
            <person name="Brettin T."/>
            <person name="Detter J.C."/>
            <person name="Han C."/>
            <person name="Tapia R."/>
            <person name="Land M."/>
            <person name="Hauser L."/>
            <person name="Markowitz V."/>
            <person name="Cheng J.-F."/>
            <person name="Hugenholtz P."/>
            <person name="Woyke T."/>
            <person name="Wu D."/>
            <person name="Eisen J.A."/>
        </authorList>
    </citation>
    <scope>NUCLEOTIDE SEQUENCE</scope>
    <source>
        <strain>ATCC 43644</strain>
    </source>
</reference>